<keyword evidence="5" id="KW-1185">Reference proteome</keyword>
<dbReference type="InterPro" id="IPR032285">
    <property type="entry name" value="Metallophos_N"/>
</dbReference>
<dbReference type="Proteomes" id="UP000192678">
    <property type="component" value="Unassembled WGS sequence"/>
</dbReference>
<reference evidence="4 5" key="1">
    <citation type="submission" date="2017-04" db="EMBL/GenBank/DDBJ databases">
        <authorList>
            <person name="Afonso C.L."/>
            <person name="Miller P.J."/>
            <person name="Scott M.A."/>
            <person name="Spackman E."/>
            <person name="Goraichik I."/>
            <person name="Dimitrov K.M."/>
            <person name="Suarez D.L."/>
            <person name="Swayne D.E."/>
        </authorList>
    </citation>
    <scope>NUCLEOTIDE SEQUENCE [LARGE SCALE GENOMIC DNA]</scope>
    <source>
        <strain evidence="4 5">DSM 19625</strain>
    </source>
</reference>
<dbReference type="Pfam" id="PF16371">
    <property type="entry name" value="MetallophosN"/>
    <property type="match status" value="1"/>
</dbReference>
<proteinExistence type="predicted"/>
<evidence type="ECO:0000313" key="4">
    <source>
        <dbReference type="EMBL" id="SMC68183.1"/>
    </source>
</evidence>
<dbReference type="AlphaFoldDB" id="A0A1W2B593"/>
<dbReference type="GO" id="GO:0016787">
    <property type="term" value="F:hydrolase activity"/>
    <property type="evidence" value="ECO:0007669"/>
    <property type="project" value="InterPro"/>
</dbReference>
<evidence type="ECO:0000259" key="1">
    <source>
        <dbReference type="Pfam" id="PF00149"/>
    </source>
</evidence>
<evidence type="ECO:0000259" key="3">
    <source>
        <dbReference type="Pfam" id="PF16371"/>
    </source>
</evidence>
<dbReference type="Pfam" id="PF16370">
    <property type="entry name" value="MetallophosC"/>
    <property type="match status" value="1"/>
</dbReference>
<name>A0A1W2B593_9SPHI</name>
<feature type="domain" description="Calcineurin-like phosphoesterase" evidence="1">
    <location>
        <begin position="139"/>
        <end position="299"/>
    </location>
</feature>
<dbReference type="PANTHER" id="PTHR43143:SF1">
    <property type="entry name" value="SERINE_THREONINE-PROTEIN PHOSPHATASE CPPED1"/>
    <property type="match status" value="1"/>
</dbReference>
<dbReference type="SUPFAM" id="SSF56300">
    <property type="entry name" value="Metallo-dependent phosphatases"/>
    <property type="match status" value="1"/>
</dbReference>
<feature type="domain" description="Calcineurin-like phosphoesterase N-terminal" evidence="3">
    <location>
        <begin position="28"/>
        <end position="101"/>
    </location>
</feature>
<dbReference type="EMBL" id="FWYB01000002">
    <property type="protein sequence ID" value="SMC68183.1"/>
    <property type="molecule type" value="Genomic_DNA"/>
</dbReference>
<dbReference type="InterPro" id="IPR051918">
    <property type="entry name" value="STPP_CPPED1"/>
</dbReference>
<dbReference type="STRING" id="475255.SAMN04488101_102134"/>
<dbReference type="InterPro" id="IPR032288">
    <property type="entry name" value="Metallophos_C"/>
</dbReference>
<evidence type="ECO:0000259" key="2">
    <source>
        <dbReference type="Pfam" id="PF16370"/>
    </source>
</evidence>
<sequence>MGLITGGAFISLQSNAFSKLKRDKTIRGTVTDGRRGVANVVISDGYSVVVTDAKGNYTITTDDRATNIFMSTPAGYEFKTDYHITRQYETLGSRNEYNFKLKALKGNDKKHSFIIWADPQVKSKKDVKEMMDTAVPDVKQLVKSMGPDALVHGICVGDIVWDNHALFPDYNQAVAEMGIPFFQALGNHDMDYRMGDDETSDKTFKEVFGPTYYSFNRGKAHYVVLDDVRYLGSERLYDGYISENQLSWLAKDLKYVAKDQLLVISVHIPIHNSVKNNAELYALLEGYKNVHIMSGHTHYNLNKMTNGIYEHNHGTVCGAWWTGPICEDGTPRGYGVYEVNGTDLSWYYKSTGFDQTKQVSLFVEELTNQKRLIANVWNWDPEWKVEYFLDEKPMGGLEQQKGFDPLAVQLYRGDKMPVTRSFAEPKKMDHLFMAHFNPSVKNIKVIATDRFGKKYTVSLDA</sequence>
<dbReference type="PANTHER" id="PTHR43143">
    <property type="entry name" value="METALLOPHOSPHOESTERASE, CALCINEURIN SUPERFAMILY"/>
    <property type="match status" value="1"/>
</dbReference>
<dbReference type="Pfam" id="PF00149">
    <property type="entry name" value="Metallophos"/>
    <property type="match status" value="1"/>
</dbReference>
<dbReference type="InterPro" id="IPR029052">
    <property type="entry name" value="Metallo-depent_PP-like"/>
</dbReference>
<gene>
    <name evidence="4" type="ORF">SAMN04488101_102134</name>
</gene>
<dbReference type="InterPro" id="IPR004843">
    <property type="entry name" value="Calcineurin-like_PHP"/>
</dbReference>
<accession>A0A1W2B593</accession>
<feature type="domain" description="Calcineurin-like phosphoesterase C-terminal" evidence="2">
    <location>
        <begin position="310"/>
        <end position="455"/>
    </location>
</feature>
<organism evidence="4 5">
    <name type="scientific">Pedobacter nyackensis</name>
    <dbReference type="NCBI Taxonomy" id="475255"/>
    <lineage>
        <taxon>Bacteria</taxon>
        <taxon>Pseudomonadati</taxon>
        <taxon>Bacteroidota</taxon>
        <taxon>Sphingobacteriia</taxon>
        <taxon>Sphingobacteriales</taxon>
        <taxon>Sphingobacteriaceae</taxon>
        <taxon>Pedobacter</taxon>
    </lineage>
</organism>
<dbReference type="Gene3D" id="3.60.21.10">
    <property type="match status" value="1"/>
</dbReference>
<protein>
    <submittedName>
        <fullName evidence="4">Calcineurin-like phosphoesterase</fullName>
    </submittedName>
</protein>
<evidence type="ECO:0000313" key="5">
    <source>
        <dbReference type="Proteomes" id="UP000192678"/>
    </source>
</evidence>